<keyword evidence="2" id="KW-1185">Reference proteome</keyword>
<dbReference type="Proteomes" id="UP000037460">
    <property type="component" value="Unassembled WGS sequence"/>
</dbReference>
<reference evidence="2" key="1">
    <citation type="journal article" date="2015" name="PLoS Genet.">
        <title>Genome Sequence and Transcriptome Analyses of Chrysochromulina tobin: Metabolic Tools for Enhanced Algal Fitness in the Prominent Order Prymnesiales (Haptophyceae).</title>
        <authorList>
            <person name="Hovde B.T."/>
            <person name="Deodato C.R."/>
            <person name="Hunsperger H.M."/>
            <person name="Ryken S.A."/>
            <person name="Yost W."/>
            <person name="Jha R.K."/>
            <person name="Patterson J."/>
            <person name="Monnat R.J. Jr."/>
            <person name="Barlow S.B."/>
            <person name="Starkenburg S.R."/>
            <person name="Cattolico R.A."/>
        </authorList>
    </citation>
    <scope>NUCLEOTIDE SEQUENCE</scope>
    <source>
        <strain evidence="2">CCMP291</strain>
    </source>
</reference>
<accession>A0A0M0JM91</accession>
<sequence>MPGDGWRDAHDYIASTVFDLVSLAGITGTMEPRGIFSMAVPAEVLAAALAEDGSRRSRPGAVPDYCFTVDGRRMLYDVKRISFCPSRYWPTVAVASSRGGPLEYRASSVRAEYEAAAAALDARTAAWYVRTGTAAPVGAPTAVDILASFPPVRGLVFGSTACGGSREVGILLAQAASSSAQRQWRSLGARSMLDARSFMISTLRSQVGFAAAVAHARLRLSRLELIGGSGRTAGRYASAARAFISPTAFDRQEQIICLWSVIVSSSWKPCLEMSDCMMGQACMRSPEMMTNTCEDCSFPYGEDAFVMPPSGLNDPEIGNITLKAYCMNQLDAAHGMGLVVSKEEYDETFCLFVVSNYAKITLLSKIVMWITFTLVSAACVVERQQQTFCKELRAILFPISGEQSDLLTGTFYTEPMYKRPARMLNILCAVIYCLNEALSDTIVLTLIPTAMVILLLNTSLNAVDILLNGVAIAFVIEIDDLMVDNMLTYRGKAELNSIVEDMVENKPIRYKLQRTRALARGLLVLISLGVTMDKAQTVNCEQVLYASIETCRMIAFYIAAAVDTVIVEVAALYDHQCSSSVTPSSSGKGLRDLVRQGLLHLLRAGQYILYYWIGAWLFQTSEHLTVELFYGRFCWKSFSWAGQYVFGGGVVSGVWCDEHGDYESYGEYSYGDESNYTHGNYSYGDESNFTH</sequence>
<evidence type="ECO:0000313" key="1">
    <source>
        <dbReference type="EMBL" id="KOO27699.1"/>
    </source>
</evidence>
<dbReference type="EMBL" id="JWZX01002681">
    <property type="protein sequence ID" value="KOO27699.1"/>
    <property type="molecule type" value="Genomic_DNA"/>
</dbReference>
<dbReference type="AlphaFoldDB" id="A0A0M0JM91"/>
<protein>
    <submittedName>
        <fullName evidence="1">Uncharacterized protein</fullName>
    </submittedName>
</protein>
<name>A0A0M0JM91_9EUKA</name>
<comment type="caution">
    <text evidence="1">The sequence shown here is derived from an EMBL/GenBank/DDBJ whole genome shotgun (WGS) entry which is preliminary data.</text>
</comment>
<evidence type="ECO:0000313" key="2">
    <source>
        <dbReference type="Proteomes" id="UP000037460"/>
    </source>
</evidence>
<proteinExistence type="predicted"/>
<organism evidence="1 2">
    <name type="scientific">Chrysochromulina tobinii</name>
    <dbReference type="NCBI Taxonomy" id="1460289"/>
    <lineage>
        <taxon>Eukaryota</taxon>
        <taxon>Haptista</taxon>
        <taxon>Haptophyta</taxon>
        <taxon>Prymnesiophyceae</taxon>
        <taxon>Prymnesiales</taxon>
        <taxon>Chrysochromulinaceae</taxon>
        <taxon>Chrysochromulina</taxon>
    </lineage>
</organism>
<gene>
    <name evidence="1" type="ORF">Ctob_010354</name>
</gene>